<dbReference type="GO" id="GO:0010043">
    <property type="term" value="P:response to zinc ion"/>
    <property type="evidence" value="ECO:0007669"/>
    <property type="project" value="TreeGrafter"/>
</dbReference>
<evidence type="ECO:0000256" key="1">
    <source>
        <dbReference type="ARBA" id="ARBA00004141"/>
    </source>
</evidence>
<feature type="transmembrane region" description="Helical" evidence="7">
    <location>
        <begin position="138"/>
        <end position="156"/>
    </location>
</feature>
<proteinExistence type="inferred from homology"/>
<evidence type="ECO:0000256" key="6">
    <source>
        <dbReference type="RuleBase" id="RU003943"/>
    </source>
</evidence>
<comment type="similarity">
    <text evidence="2 6">Belongs to the ABC-3 integral membrane protein family.</text>
</comment>
<feature type="transmembrane region" description="Helical" evidence="7">
    <location>
        <begin position="202"/>
        <end position="218"/>
    </location>
</feature>
<keyword evidence="6" id="KW-0813">Transport</keyword>
<dbReference type="InterPro" id="IPR037294">
    <property type="entry name" value="ABC_BtuC-like"/>
</dbReference>
<organism evidence="8 9">
    <name type="scientific">Candidatus Protofrankia californiensis</name>
    <dbReference type="NCBI Taxonomy" id="1839754"/>
    <lineage>
        <taxon>Bacteria</taxon>
        <taxon>Bacillati</taxon>
        <taxon>Actinomycetota</taxon>
        <taxon>Actinomycetes</taxon>
        <taxon>Frankiales</taxon>
        <taxon>Frankiaceae</taxon>
        <taxon>Protofrankia</taxon>
    </lineage>
</organism>
<feature type="transmembrane region" description="Helical" evidence="7">
    <location>
        <begin position="223"/>
        <end position="243"/>
    </location>
</feature>
<evidence type="ECO:0000256" key="2">
    <source>
        <dbReference type="ARBA" id="ARBA00008034"/>
    </source>
</evidence>
<evidence type="ECO:0000256" key="5">
    <source>
        <dbReference type="ARBA" id="ARBA00023136"/>
    </source>
</evidence>
<dbReference type="Gene3D" id="1.10.3470.10">
    <property type="entry name" value="ABC transporter involved in vitamin B12 uptake, BtuC"/>
    <property type="match status" value="1"/>
</dbReference>
<sequence>MLSRLLVDPFALPFMQRALVEVLLLGALAGGVGVFVVLRRLAFLADALTHAVFPGVVIGYLVSREPGIVPGALVFAVLAVVLFTAFAARARVSQDAALAILLTSFFGLGVVLVSRRRSYTADLTTFLFGRVLTVDSTQIAQTAVVAVAVSLVMYALRKELLLRTFDQHTAQAMGYRVVLLDLALNLIIALVVVAAVKAVGTILSIALLVVPAATARLLSDRLLVVTGLAVLLGMLGGWLGLAASYEASINHGVRLASGATVVLALVAFYLLALGVGPLARRRRRRRRRRMKLPPEVADVGELSAGRLAPGTHTGGGVR</sequence>
<gene>
    <name evidence="8" type="ORF">FDG2_6112</name>
</gene>
<feature type="transmembrane region" description="Helical" evidence="7">
    <location>
        <begin position="177"/>
        <end position="196"/>
    </location>
</feature>
<feature type="transmembrane region" description="Helical" evidence="7">
    <location>
        <begin position="20"/>
        <end position="38"/>
    </location>
</feature>
<evidence type="ECO:0000313" key="9">
    <source>
        <dbReference type="Proteomes" id="UP000199013"/>
    </source>
</evidence>
<evidence type="ECO:0000256" key="4">
    <source>
        <dbReference type="ARBA" id="ARBA00022989"/>
    </source>
</evidence>
<feature type="transmembrane region" description="Helical" evidence="7">
    <location>
        <begin position="68"/>
        <end position="88"/>
    </location>
</feature>
<dbReference type="PANTHER" id="PTHR30477:SF13">
    <property type="entry name" value="IRON TRANSPORT SYSTEM MEMBRANE PROTEIN HI_0360-RELATED"/>
    <property type="match status" value="1"/>
</dbReference>
<feature type="transmembrane region" description="Helical" evidence="7">
    <location>
        <begin position="255"/>
        <end position="279"/>
    </location>
</feature>
<evidence type="ECO:0000313" key="8">
    <source>
        <dbReference type="EMBL" id="SBW28872.1"/>
    </source>
</evidence>
<keyword evidence="5 7" id="KW-0472">Membrane</keyword>
<dbReference type="GO" id="GO:0043190">
    <property type="term" value="C:ATP-binding cassette (ABC) transporter complex"/>
    <property type="evidence" value="ECO:0007669"/>
    <property type="project" value="InterPro"/>
</dbReference>
<evidence type="ECO:0000256" key="3">
    <source>
        <dbReference type="ARBA" id="ARBA00022692"/>
    </source>
</evidence>
<evidence type="ECO:0000256" key="7">
    <source>
        <dbReference type="SAM" id="Phobius"/>
    </source>
</evidence>
<dbReference type="Pfam" id="PF00950">
    <property type="entry name" value="ABC-3"/>
    <property type="match status" value="1"/>
</dbReference>
<dbReference type="AlphaFoldDB" id="A0A1C3PGA2"/>
<feature type="transmembrane region" description="Helical" evidence="7">
    <location>
        <begin position="95"/>
        <end position="114"/>
    </location>
</feature>
<reference evidence="9" key="1">
    <citation type="submission" date="2016-02" db="EMBL/GenBank/DDBJ databases">
        <authorList>
            <person name="Wibberg D."/>
        </authorList>
    </citation>
    <scope>NUCLEOTIDE SEQUENCE [LARGE SCALE GENOMIC DNA]</scope>
</reference>
<dbReference type="PANTHER" id="PTHR30477">
    <property type="entry name" value="ABC-TRANSPORTER METAL-BINDING PROTEIN"/>
    <property type="match status" value="1"/>
</dbReference>
<dbReference type="InterPro" id="IPR001626">
    <property type="entry name" value="ABC_TroCD"/>
</dbReference>
<dbReference type="EMBL" id="FLUV01002513">
    <property type="protein sequence ID" value="SBW28872.1"/>
    <property type="molecule type" value="Genomic_DNA"/>
</dbReference>
<dbReference type="Proteomes" id="UP000199013">
    <property type="component" value="Unassembled WGS sequence"/>
</dbReference>
<protein>
    <submittedName>
        <fullName evidence="8">ABC transporter</fullName>
    </submittedName>
</protein>
<dbReference type="SUPFAM" id="SSF81345">
    <property type="entry name" value="ABC transporter involved in vitamin B12 uptake, BtuC"/>
    <property type="match status" value="1"/>
</dbReference>
<comment type="subcellular location">
    <subcellularLocation>
        <location evidence="6">Cell membrane</location>
        <topology evidence="6">Multi-pass membrane protein</topology>
    </subcellularLocation>
    <subcellularLocation>
        <location evidence="1">Membrane</location>
        <topology evidence="1">Multi-pass membrane protein</topology>
    </subcellularLocation>
</comment>
<keyword evidence="4 7" id="KW-1133">Transmembrane helix</keyword>
<name>A0A1C3PGA2_9ACTN</name>
<keyword evidence="3 6" id="KW-0812">Transmembrane</keyword>
<accession>A0A1C3PGA2</accession>
<keyword evidence="9" id="KW-1185">Reference proteome</keyword>
<dbReference type="GO" id="GO:0055085">
    <property type="term" value="P:transmembrane transport"/>
    <property type="evidence" value="ECO:0007669"/>
    <property type="project" value="InterPro"/>
</dbReference>
<feature type="transmembrane region" description="Helical" evidence="7">
    <location>
        <begin position="43"/>
        <end position="62"/>
    </location>
</feature>